<organism evidence="2 3">
    <name type="scientific">Enterobacter agglomerans</name>
    <name type="common">Erwinia herbicola</name>
    <name type="synonym">Pantoea agglomerans</name>
    <dbReference type="NCBI Taxonomy" id="549"/>
    <lineage>
        <taxon>Bacteria</taxon>
        <taxon>Pseudomonadati</taxon>
        <taxon>Pseudomonadota</taxon>
        <taxon>Gammaproteobacteria</taxon>
        <taxon>Enterobacterales</taxon>
        <taxon>Erwiniaceae</taxon>
        <taxon>Pantoea</taxon>
        <taxon>Pantoea agglomerans group</taxon>
    </lineage>
</organism>
<sequence>QQQTGTSPAICRKRIFNATTDARLLALDADTGKACADFGDNGVVNLRANMGEVRPHALMQTAAPLVAGNLVIVGGSVMDNGFNSGNPSGVIRAYDAVSGRLVWNFDPANPDNTAPVAEGATYPQDTPVAWATLSADLKNGLVYV</sequence>
<feature type="non-terminal residue" evidence="2">
    <location>
        <position position="1"/>
    </location>
</feature>
<dbReference type="EMBL" id="WKLC01002355">
    <property type="protein sequence ID" value="MSE19070.1"/>
    <property type="molecule type" value="Genomic_DNA"/>
</dbReference>
<gene>
    <name evidence="2" type="ORF">GKC49_29400</name>
</gene>
<dbReference type="AlphaFoldDB" id="A0A7X2MTM6"/>
<feature type="non-terminal residue" evidence="2">
    <location>
        <position position="144"/>
    </location>
</feature>
<dbReference type="Pfam" id="PF01011">
    <property type="entry name" value="PQQ"/>
    <property type="match status" value="1"/>
</dbReference>
<evidence type="ECO:0000313" key="2">
    <source>
        <dbReference type="EMBL" id="MSE19070.1"/>
    </source>
</evidence>
<dbReference type="InterPro" id="IPR002372">
    <property type="entry name" value="PQQ_rpt_dom"/>
</dbReference>
<protein>
    <submittedName>
        <fullName evidence="2">PQQ-binding-like beta-propeller repeat protein</fullName>
    </submittedName>
</protein>
<dbReference type="Proteomes" id="UP000461948">
    <property type="component" value="Unassembled WGS sequence"/>
</dbReference>
<dbReference type="SUPFAM" id="SSF50998">
    <property type="entry name" value="Quinoprotein alcohol dehydrogenase-like"/>
    <property type="match status" value="1"/>
</dbReference>
<accession>A0A7X2MTM6</accession>
<dbReference type="InterPro" id="IPR011047">
    <property type="entry name" value="Quinoprotein_ADH-like_sf"/>
</dbReference>
<name>A0A7X2MTM6_ENTAG</name>
<dbReference type="Gene3D" id="2.140.10.10">
    <property type="entry name" value="Quinoprotein alcohol dehydrogenase-like superfamily"/>
    <property type="match status" value="1"/>
</dbReference>
<evidence type="ECO:0000259" key="1">
    <source>
        <dbReference type="Pfam" id="PF01011"/>
    </source>
</evidence>
<reference evidence="2 3" key="1">
    <citation type="submission" date="2019-11" db="EMBL/GenBank/DDBJ databases">
        <title>Draft Genome Sequence of Plant Growth-Promoting Rhizosphere-Associated Bacteria.</title>
        <authorList>
            <person name="Vasilyev I.Y."/>
            <person name="Radchenko V."/>
            <person name="Ilnitskaya E.V."/>
        </authorList>
    </citation>
    <scope>NUCLEOTIDE SEQUENCE [LARGE SCALE GENOMIC DNA]</scope>
    <source>
        <strain evidence="2 3">VRA_MhP_f</strain>
    </source>
</reference>
<proteinExistence type="predicted"/>
<comment type="caution">
    <text evidence="2">The sequence shown here is derived from an EMBL/GenBank/DDBJ whole genome shotgun (WGS) entry which is preliminary data.</text>
</comment>
<evidence type="ECO:0000313" key="3">
    <source>
        <dbReference type="Proteomes" id="UP000461948"/>
    </source>
</evidence>
<feature type="domain" description="Pyrrolo-quinoline quinone repeat" evidence="1">
    <location>
        <begin position="6"/>
        <end position="144"/>
    </location>
</feature>